<dbReference type="AlphaFoldDB" id="A0A4V6T581"/>
<dbReference type="OrthoDB" id="2430314at2759"/>
<gene>
    <name evidence="2" type="ORF">K435DRAFT_617799</name>
</gene>
<organism evidence="2 3">
    <name type="scientific">Dendrothele bispora (strain CBS 962.96)</name>
    <dbReference type="NCBI Taxonomy" id="1314807"/>
    <lineage>
        <taxon>Eukaryota</taxon>
        <taxon>Fungi</taxon>
        <taxon>Dikarya</taxon>
        <taxon>Basidiomycota</taxon>
        <taxon>Agaricomycotina</taxon>
        <taxon>Agaricomycetes</taxon>
        <taxon>Agaricomycetidae</taxon>
        <taxon>Agaricales</taxon>
        <taxon>Agaricales incertae sedis</taxon>
        <taxon>Dendrothele</taxon>
    </lineage>
</organism>
<feature type="domain" description="DUF8040" evidence="1">
    <location>
        <begin position="9"/>
        <end position="69"/>
    </location>
</feature>
<evidence type="ECO:0000259" key="1">
    <source>
        <dbReference type="Pfam" id="PF26138"/>
    </source>
</evidence>
<name>A0A4V6T581_DENBC</name>
<evidence type="ECO:0000313" key="2">
    <source>
        <dbReference type="EMBL" id="THU89005.1"/>
    </source>
</evidence>
<reference evidence="2 3" key="1">
    <citation type="journal article" date="2019" name="Nat. Ecol. Evol.">
        <title>Megaphylogeny resolves global patterns of mushroom evolution.</title>
        <authorList>
            <person name="Varga T."/>
            <person name="Krizsan K."/>
            <person name="Foldi C."/>
            <person name="Dima B."/>
            <person name="Sanchez-Garcia M."/>
            <person name="Sanchez-Ramirez S."/>
            <person name="Szollosi G.J."/>
            <person name="Szarkandi J.G."/>
            <person name="Papp V."/>
            <person name="Albert L."/>
            <person name="Andreopoulos W."/>
            <person name="Angelini C."/>
            <person name="Antonin V."/>
            <person name="Barry K.W."/>
            <person name="Bougher N.L."/>
            <person name="Buchanan P."/>
            <person name="Buyck B."/>
            <person name="Bense V."/>
            <person name="Catcheside P."/>
            <person name="Chovatia M."/>
            <person name="Cooper J."/>
            <person name="Damon W."/>
            <person name="Desjardin D."/>
            <person name="Finy P."/>
            <person name="Geml J."/>
            <person name="Haridas S."/>
            <person name="Hughes K."/>
            <person name="Justo A."/>
            <person name="Karasinski D."/>
            <person name="Kautmanova I."/>
            <person name="Kiss B."/>
            <person name="Kocsube S."/>
            <person name="Kotiranta H."/>
            <person name="LaButti K.M."/>
            <person name="Lechner B.E."/>
            <person name="Liimatainen K."/>
            <person name="Lipzen A."/>
            <person name="Lukacs Z."/>
            <person name="Mihaltcheva S."/>
            <person name="Morgado L.N."/>
            <person name="Niskanen T."/>
            <person name="Noordeloos M.E."/>
            <person name="Ohm R.A."/>
            <person name="Ortiz-Santana B."/>
            <person name="Ovrebo C."/>
            <person name="Racz N."/>
            <person name="Riley R."/>
            <person name="Savchenko A."/>
            <person name="Shiryaev A."/>
            <person name="Soop K."/>
            <person name="Spirin V."/>
            <person name="Szebenyi C."/>
            <person name="Tomsovsky M."/>
            <person name="Tulloss R.E."/>
            <person name="Uehling J."/>
            <person name="Grigoriev I.V."/>
            <person name="Vagvolgyi C."/>
            <person name="Papp T."/>
            <person name="Martin F.M."/>
            <person name="Miettinen O."/>
            <person name="Hibbett D.S."/>
            <person name="Nagy L.G."/>
        </authorList>
    </citation>
    <scope>NUCLEOTIDE SEQUENCE [LARGE SCALE GENOMIC DNA]</scope>
    <source>
        <strain evidence="2 3">CBS 962.96</strain>
    </source>
</reference>
<sequence length="69" mass="8117">YFPDPYHDSVLTGAEWVKELHQGHSDRMKNNLGVHCHVFRRLKKELQTVGSLKPRRHVDTDEIVATFLY</sequence>
<dbReference type="InterPro" id="IPR058353">
    <property type="entry name" value="DUF8040"/>
</dbReference>
<keyword evidence="3" id="KW-1185">Reference proteome</keyword>
<feature type="non-terminal residue" evidence="2">
    <location>
        <position position="69"/>
    </location>
</feature>
<protein>
    <recommendedName>
        <fullName evidence="1">DUF8040 domain-containing protein</fullName>
    </recommendedName>
</protein>
<proteinExistence type="predicted"/>
<evidence type="ECO:0000313" key="3">
    <source>
        <dbReference type="Proteomes" id="UP000297245"/>
    </source>
</evidence>
<feature type="non-terminal residue" evidence="2">
    <location>
        <position position="1"/>
    </location>
</feature>
<accession>A0A4V6T581</accession>
<dbReference type="Proteomes" id="UP000297245">
    <property type="component" value="Unassembled WGS sequence"/>
</dbReference>
<dbReference type="Pfam" id="PF26138">
    <property type="entry name" value="DUF8040"/>
    <property type="match status" value="1"/>
</dbReference>
<dbReference type="EMBL" id="ML179385">
    <property type="protein sequence ID" value="THU89005.1"/>
    <property type="molecule type" value="Genomic_DNA"/>
</dbReference>